<protein>
    <submittedName>
        <fullName evidence="7">TetR family transcriptional regulator</fullName>
    </submittedName>
</protein>
<evidence type="ECO:0000313" key="7">
    <source>
        <dbReference type="EMBL" id="QPG05787.1"/>
    </source>
</evidence>
<dbReference type="PANTHER" id="PTHR30055">
    <property type="entry name" value="HTH-TYPE TRANSCRIPTIONAL REGULATOR RUTR"/>
    <property type="match status" value="1"/>
</dbReference>
<dbReference type="InterPro" id="IPR001647">
    <property type="entry name" value="HTH_TetR"/>
</dbReference>
<dbReference type="GO" id="GO:0000976">
    <property type="term" value="F:transcription cis-regulatory region binding"/>
    <property type="evidence" value="ECO:0007669"/>
    <property type="project" value="TreeGrafter"/>
</dbReference>
<proteinExistence type="predicted"/>
<dbReference type="Proteomes" id="UP000595095">
    <property type="component" value="Chromosome"/>
</dbReference>
<evidence type="ECO:0000256" key="5">
    <source>
        <dbReference type="PROSITE-ProRule" id="PRU00335"/>
    </source>
</evidence>
<sequence>MRRTKEDAEQTKLAILEAALDVFYERGVAKASLEEVARAASVTRGAVYWHFKNKIEIFEALHENLHTPFIEQILEGLEVEHPNPVEQLQRICTQLILRLEQDPQLRKAIQLFMFKCDYSGELAACKVRFNAKKRDKLRAFEAYFEKALHQQTLPLSADPRLLALSVNCFFRGVVSEYLDSPQEFQPGHDVPQMMQLFFNGILPPAGR</sequence>
<dbReference type="RefSeq" id="WP_195810870.1">
    <property type="nucleotide sequence ID" value="NZ_CP064795.1"/>
</dbReference>
<evidence type="ECO:0000256" key="4">
    <source>
        <dbReference type="ARBA" id="ARBA00023163"/>
    </source>
</evidence>
<keyword evidence="3 5" id="KW-0238">DNA-binding</keyword>
<evidence type="ECO:0000313" key="8">
    <source>
        <dbReference type="Proteomes" id="UP000595095"/>
    </source>
</evidence>
<evidence type="ECO:0000256" key="1">
    <source>
        <dbReference type="ARBA" id="ARBA00022491"/>
    </source>
</evidence>
<dbReference type="AlphaFoldDB" id="A0A7S9DXH3"/>
<keyword evidence="1" id="KW-0678">Repressor</keyword>
<dbReference type="PANTHER" id="PTHR30055:SF240">
    <property type="entry name" value="HTH-TYPE TRANSCRIPTIONAL REGULATOR ACRR"/>
    <property type="match status" value="1"/>
</dbReference>
<dbReference type="InterPro" id="IPR050109">
    <property type="entry name" value="HTH-type_TetR-like_transc_reg"/>
</dbReference>
<dbReference type="InterPro" id="IPR009057">
    <property type="entry name" value="Homeodomain-like_sf"/>
</dbReference>
<dbReference type="Pfam" id="PF08361">
    <property type="entry name" value="TetR_C_2"/>
    <property type="match status" value="1"/>
</dbReference>
<evidence type="ECO:0000259" key="6">
    <source>
        <dbReference type="PROSITE" id="PS50977"/>
    </source>
</evidence>
<dbReference type="KEGG" id="smaa:IT774_00410"/>
<dbReference type="Gene3D" id="1.10.357.10">
    <property type="entry name" value="Tetracycline Repressor, domain 2"/>
    <property type="match status" value="1"/>
</dbReference>
<reference evidence="7 8" key="1">
    <citation type="submission" date="2020-11" db="EMBL/GenBank/DDBJ databases">
        <title>Complete genome sequence for Salinimonas sp. strain G2-b.</title>
        <authorList>
            <person name="Park S.-J."/>
        </authorList>
    </citation>
    <scope>NUCLEOTIDE SEQUENCE [LARGE SCALE GENOMIC DNA]</scope>
    <source>
        <strain evidence="7 8">G2-b</strain>
    </source>
</reference>
<feature type="domain" description="HTH tetR-type" evidence="6">
    <location>
        <begin position="9"/>
        <end position="69"/>
    </location>
</feature>
<dbReference type="PRINTS" id="PR00455">
    <property type="entry name" value="HTHTETR"/>
</dbReference>
<organism evidence="7 8">
    <name type="scientific">Salinimonas marina</name>
    <dbReference type="NCBI Taxonomy" id="2785918"/>
    <lineage>
        <taxon>Bacteria</taxon>
        <taxon>Pseudomonadati</taxon>
        <taxon>Pseudomonadota</taxon>
        <taxon>Gammaproteobacteria</taxon>
        <taxon>Alteromonadales</taxon>
        <taxon>Alteromonadaceae</taxon>
        <taxon>Alteromonas/Salinimonas group</taxon>
        <taxon>Salinimonas</taxon>
    </lineage>
</organism>
<name>A0A7S9DXH3_9ALTE</name>
<dbReference type="PROSITE" id="PS50977">
    <property type="entry name" value="HTH_TETR_2"/>
    <property type="match status" value="1"/>
</dbReference>
<dbReference type="Pfam" id="PF00440">
    <property type="entry name" value="TetR_N"/>
    <property type="match status" value="1"/>
</dbReference>
<gene>
    <name evidence="7" type="ORF">IT774_00410</name>
</gene>
<dbReference type="InterPro" id="IPR036271">
    <property type="entry name" value="Tet_transcr_reg_TetR-rel_C_sf"/>
</dbReference>
<dbReference type="InterPro" id="IPR023772">
    <property type="entry name" value="DNA-bd_HTH_TetR-type_CS"/>
</dbReference>
<evidence type="ECO:0000256" key="3">
    <source>
        <dbReference type="ARBA" id="ARBA00023125"/>
    </source>
</evidence>
<dbReference type="SUPFAM" id="SSF46689">
    <property type="entry name" value="Homeodomain-like"/>
    <property type="match status" value="1"/>
</dbReference>
<dbReference type="GO" id="GO:0003700">
    <property type="term" value="F:DNA-binding transcription factor activity"/>
    <property type="evidence" value="ECO:0007669"/>
    <property type="project" value="TreeGrafter"/>
</dbReference>
<dbReference type="InterPro" id="IPR013572">
    <property type="entry name" value="Tscrpt_reg_MAATS_C"/>
</dbReference>
<dbReference type="SUPFAM" id="SSF48498">
    <property type="entry name" value="Tetracyclin repressor-like, C-terminal domain"/>
    <property type="match status" value="1"/>
</dbReference>
<keyword evidence="2" id="KW-0805">Transcription regulation</keyword>
<evidence type="ECO:0000256" key="2">
    <source>
        <dbReference type="ARBA" id="ARBA00023015"/>
    </source>
</evidence>
<keyword evidence="4" id="KW-0804">Transcription</keyword>
<dbReference type="EMBL" id="CP064795">
    <property type="protein sequence ID" value="QPG05787.1"/>
    <property type="molecule type" value="Genomic_DNA"/>
</dbReference>
<feature type="DNA-binding region" description="H-T-H motif" evidence="5">
    <location>
        <begin position="32"/>
        <end position="51"/>
    </location>
</feature>
<keyword evidence="8" id="KW-1185">Reference proteome</keyword>
<dbReference type="PROSITE" id="PS01081">
    <property type="entry name" value="HTH_TETR_1"/>
    <property type="match status" value="1"/>
</dbReference>
<accession>A0A7S9DXH3</accession>